<dbReference type="SMART" id="SM00354">
    <property type="entry name" value="HTH_LACI"/>
    <property type="match status" value="1"/>
</dbReference>
<keyword evidence="2" id="KW-0238">DNA-binding</keyword>
<dbReference type="AlphaFoldDB" id="A0A094WPX4"/>
<dbReference type="SUPFAM" id="SSF47413">
    <property type="entry name" value="lambda repressor-like DNA-binding domains"/>
    <property type="match status" value="1"/>
</dbReference>
<proteinExistence type="predicted"/>
<dbReference type="Pfam" id="PF13377">
    <property type="entry name" value="Peripla_BP_3"/>
    <property type="match status" value="1"/>
</dbReference>
<evidence type="ECO:0000313" key="7">
    <source>
        <dbReference type="Proteomes" id="UP000002754"/>
    </source>
</evidence>
<dbReference type="PRINTS" id="PR00036">
    <property type="entry name" value="HTHLACI"/>
</dbReference>
<dbReference type="CDD" id="cd01392">
    <property type="entry name" value="HTH_LacI"/>
    <property type="match status" value="1"/>
</dbReference>
<dbReference type="Gene3D" id="1.10.260.40">
    <property type="entry name" value="lambda repressor-like DNA-binding domains"/>
    <property type="match status" value="1"/>
</dbReference>
<organism evidence="5 7">
    <name type="scientific">Alkalihalobacillus alcalophilus ATCC 27647 = CGMCC 1.3604</name>
    <dbReference type="NCBI Taxonomy" id="1218173"/>
    <lineage>
        <taxon>Bacteria</taxon>
        <taxon>Bacillati</taxon>
        <taxon>Bacillota</taxon>
        <taxon>Bacilli</taxon>
        <taxon>Bacillales</taxon>
        <taxon>Bacillaceae</taxon>
        <taxon>Alkalihalobacillus</taxon>
    </lineage>
</organism>
<dbReference type="Proteomes" id="UP000002754">
    <property type="component" value="Unassembled WGS sequence"/>
</dbReference>
<dbReference type="SUPFAM" id="SSF53822">
    <property type="entry name" value="Periplasmic binding protein-like I"/>
    <property type="match status" value="1"/>
</dbReference>
<accession>A0A094WPX4</accession>
<comment type="caution">
    <text evidence="5">The sequence shown here is derived from an EMBL/GenBank/DDBJ whole genome shotgun (WGS) entry which is preliminary data.</text>
</comment>
<dbReference type="InterPro" id="IPR010982">
    <property type="entry name" value="Lambda_DNA-bd_dom_sf"/>
</dbReference>
<dbReference type="GO" id="GO:0003700">
    <property type="term" value="F:DNA-binding transcription factor activity"/>
    <property type="evidence" value="ECO:0007669"/>
    <property type="project" value="TreeGrafter"/>
</dbReference>
<evidence type="ECO:0000313" key="6">
    <source>
        <dbReference type="EMBL" id="THG91717.1"/>
    </source>
</evidence>
<dbReference type="GO" id="GO:0000976">
    <property type="term" value="F:transcription cis-regulatory region binding"/>
    <property type="evidence" value="ECO:0007669"/>
    <property type="project" value="TreeGrafter"/>
</dbReference>
<dbReference type="InterPro" id="IPR046335">
    <property type="entry name" value="LacI/GalR-like_sensor"/>
</dbReference>
<dbReference type="InterPro" id="IPR000843">
    <property type="entry name" value="HTH_LacI"/>
</dbReference>
<keyword evidence="7" id="KW-1185">Reference proteome</keyword>
<dbReference type="OrthoDB" id="2831239at2"/>
<evidence type="ECO:0000256" key="3">
    <source>
        <dbReference type="ARBA" id="ARBA00023163"/>
    </source>
</evidence>
<dbReference type="Proteomes" id="UP000297014">
    <property type="component" value="Unassembled WGS sequence"/>
</dbReference>
<evidence type="ECO:0000256" key="2">
    <source>
        <dbReference type="ARBA" id="ARBA00023125"/>
    </source>
</evidence>
<dbReference type="EMBL" id="ALPT02000004">
    <property type="protein sequence ID" value="KGA98866.1"/>
    <property type="molecule type" value="Genomic_DNA"/>
</dbReference>
<evidence type="ECO:0000313" key="8">
    <source>
        <dbReference type="Proteomes" id="UP000297014"/>
    </source>
</evidence>
<gene>
    <name evidence="6" type="ORF">AJ85_02560</name>
    <name evidence="5" type="ORF">BALCAV_0201965</name>
</gene>
<dbReference type="RefSeq" id="WP_003324572.1">
    <property type="nucleotide sequence ID" value="NZ_ALPT02000004.1"/>
</dbReference>
<keyword evidence="1" id="KW-0805">Transcription regulation</keyword>
<dbReference type="Pfam" id="PF00356">
    <property type="entry name" value="LacI"/>
    <property type="match status" value="1"/>
</dbReference>
<dbReference type="eggNOG" id="COG1609">
    <property type="taxonomic scope" value="Bacteria"/>
</dbReference>
<protein>
    <submittedName>
        <fullName evidence="5">LacI family transcriptional regulator</fullName>
    </submittedName>
</protein>
<dbReference type="EMBL" id="JALP01000052">
    <property type="protein sequence ID" value="THG91717.1"/>
    <property type="molecule type" value="Genomic_DNA"/>
</dbReference>
<evidence type="ECO:0000256" key="1">
    <source>
        <dbReference type="ARBA" id="ARBA00023015"/>
    </source>
</evidence>
<feature type="domain" description="HTH lacI-type" evidence="4">
    <location>
        <begin position="5"/>
        <end position="56"/>
    </location>
</feature>
<dbReference type="CDD" id="cd06267">
    <property type="entry name" value="PBP1_LacI_sugar_binding-like"/>
    <property type="match status" value="1"/>
</dbReference>
<name>A0A094WPX4_ALKAL</name>
<dbReference type="PROSITE" id="PS50932">
    <property type="entry name" value="HTH_LACI_2"/>
    <property type="match status" value="1"/>
</dbReference>
<keyword evidence="3" id="KW-0804">Transcription</keyword>
<dbReference type="InterPro" id="IPR028082">
    <property type="entry name" value="Peripla_BP_I"/>
</dbReference>
<evidence type="ECO:0000259" key="4">
    <source>
        <dbReference type="PROSITE" id="PS50932"/>
    </source>
</evidence>
<reference evidence="6 8" key="2">
    <citation type="submission" date="2014-01" db="EMBL/GenBank/DDBJ databases">
        <title>Draft genome sequencing of Bacillus alcalophilus CGMCC 1.3604.</title>
        <authorList>
            <person name="Yang J."/>
            <person name="Diao L."/>
            <person name="Yang S."/>
        </authorList>
    </citation>
    <scope>NUCLEOTIDE SEQUENCE [LARGE SCALE GENOMIC DNA]</scope>
    <source>
        <strain evidence="6 8">CGMCC 1.3604</strain>
    </source>
</reference>
<sequence>MGTRKDVAKQAGVSEATVSRVFNNVPPIREETKQKVLEAAKQLNYHPNALAQNFAKGKSQNIGVIVPYLPKVRLLSTYYFSEILSGIGVKLGEMNYRLLLLFQSPHKPRDYVHLFQTQKVDGCIILGSQDFLDEKAALERLHQLALPYCLVNQTYTDYPFHSIDAMHYKGSYEAVSLLLQKGLTQIAFLNGPANYSNSLDRLAGYRDALQDNNIKLNEQWIFQGNYSRKSGYQAAANIGSHLSEIEAIFASNDRMAVGLMQGLREQGYQAGQDYALIGYDDSDIVSMLTPQLASVNVPLFEMGQLAAEKVLSMITEGIKEQVQIKLPVTVMERESIQVNFPKKEIK</sequence>
<dbReference type="PANTHER" id="PTHR30146">
    <property type="entry name" value="LACI-RELATED TRANSCRIPTIONAL REPRESSOR"/>
    <property type="match status" value="1"/>
</dbReference>
<dbReference type="STRING" id="1218173.BALCAV_0201965"/>
<dbReference type="PANTHER" id="PTHR30146:SF109">
    <property type="entry name" value="HTH-TYPE TRANSCRIPTIONAL REGULATOR GALS"/>
    <property type="match status" value="1"/>
</dbReference>
<dbReference type="Gene3D" id="3.40.50.2300">
    <property type="match status" value="2"/>
</dbReference>
<evidence type="ECO:0000313" key="5">
    <source>
        <dbReference type="EMBL" id="KGA98866.1"/>
    </source>
</evidence>
<reference evidence="5 7" key="1">
    <citation type="journal article" date="2014" name="Genome Announc.">
        <title>Draft Genome Sequence of Bacillus alcalophilus AV1934, a Classic Alkaliphile Isolated from Human Feces in 1934.</title>
        <authorList>
            <person name="Attie O."/>
            <person name="Jayaprakash A."/>
            <person name="Shah H."/>
            <person name="Paulsen I.T."/>
            <person name="Morino M."/>
            <person name="Takahashi Y."/>
            <person name="Narumi I."/>
            <person name="Sachidanandam R."/>
            <person name="Satoh K."/>
            <person name="Ito M."/>
            <person name="Krulwich T.A."/>
        </authorList>
    </citation>
    <scope>NUCLEOTIDE SEQUENCE [LARGE SCALE GENOMIC DNA]</scope>
    <source>
        <strain evidence="5 7">AV1934</strain>
    </source>
</reference>